<protein>
    <submittedName>
        <fullName evidence="1">Uncharacterized protein</fullName>
    </submittedName>
</protein>
<sequence length="125" mass="13844">MFELNKEYSRENIHAVVGGNKESFLPARQGKIVAACLRAELNPLAPEYIVCNSGSAARAAGSTLARQTEAIPVFLRQDSDRYRFIGNYAVQESYTVPDECVPYIQGTGFSKQQISRVLKMRAVKA</sequence>
<comment type="caution">
    <text evidence="1">The sequence shown here is derived from an EMBL/GenBank/DDBJ whole genome shotgun (WGS) entry which is preliminary data.</text>
</comment>
<dbReference type="RefSeq" id="WP_161014833.1">
    <property type="nucleotide sequence ID" value="NZ_WWCK01000004.1"/>
</dbReference>
<organism evidence="1 2">
    <name type="scientific">Duganella rivi</name>
    <dbReference type="NCBI Taxonomy" id="2666083"/>
    <lineage>
        <taxon>Bacteria</taxon>
        <taxon>Pseudomonadati</taxon>
        <taxon>Pseudomonadota</taxon>
        <taxon>Betaproteobacteria</taxon>
        <taxon>Burkholderiales</taxon>
        <taxon>Oxalobacteraceae</taxon>
        <taxon>Telluria group</taxon>
        <taxon>Duganella</taxon>
    </lineage>
</organism>
<proteinExistence type="predicted"/>
<reference evidence="1 2" key="1">
    <citation type="submission" date="2019-12" db="EMBL/GenBank/DDBJ databases">
        <title>Novel species isolated from a subtropical stream in China.</title>
        <authorList>
            <person name="Lu H."/>
        </authorList>
    </citation>
    <scope>NUCLEOTIDE SEQUENCE [LARGE SCALE GENOMIC DNA]</scope>
    <source>
        <strain evidence="1 2">FT55W</strain>
    </source>
</reference>
<dbReference type="EMBL" id="WWCK01000004">
    <property type="protein sequence ID" value="MYM68327.1"/>
    <property type="molecule type" value="Genomic_DNA"/>
</dbReference>
<evidence type="ECO:0000313" key="1">
    <source>
        <dbReference type="EMBL" id="MYM68327.1"/>
    </source>
</evidence>
<dbReference type="Proteomes" id="UP000450012">
    <property type="component" value="Unassembled WGS sequence"/>
</dbReference>
<accession>A0A7X4GTE9</accession>
<dbReference type="AlphaFoldDB" id="A0A7X4GTE9"/>
<evidence type="ECO:0000313" key="2">
    <source>
        <dbReference type="Proteomes" id="UP000450012"/>
    </source>
</evidence>
<name>A0A7X4GTE9_9BURK</name>
<gene>
    <name evidence="1" type="ORF">GTP45_16035</name>
</gene>
<keyword evidence="2" id="KW-1185">Reference proteome</keyword>